<dbReference type="Pfam" id="PF00106">
    <property type="entry name" value="adh_short"/>
    <property type="match status" value="1"/>
</dbReference>
<keyword evidence="3" id="KW-0472">Membrane</keyword>
<dbReference type="EMBL" id="NESQ01000033">
    <property type="protein sequence ID" value="PUU82132.1"/>
    <property type="molecule type" value="Genomic_DNA"/>
</dbReference>
<evidence type="ECO:0000313" key="4">
    <source>
        <dbReference type="EMBL" id="PUU82132.1"/>
    </source>
</evidence>
<dbReference type="InterPro" id="IPR036291">
    <property type="entry name" value="NAD(P)-bd_dom_sf"/>
</dbReference>
<sequence length="411" mass="45456">MASRCQLLTQRHDHSWFTEAPSDINTYPSSLMTPSPTLPPHITSRMYALYLLFSTTLHIFLQILLSFLSLPRTLHTHFLHDGARYLKEHYYTPNAFALITGSTDGIGRAFALELADRGWNIILHGRTPARIKPLLEHLREKYPRQTFLPLPIDAAEAGGVSQALQKLGPDISVTLLINNAGALPPVRAFPELSDEEVIDNVAVNVTFGVLIVKALMNGWFARRSCVLAMGSIGAVMTLPGTPTYSASKSYTHKFYACLRTQLSSPHPAFSATTPSPTELEILPIIVGGVRTKMTPISEDGKIFFPAPQEFARHTLAKVGLGREVYGYFWHEVQMWCITIWPEEGGMRGWVNGAMMHGVEKLRAEGWRRLGGGARMVDGRLVGGGRVLRGSMGEMIEMVEVAIVKKIPIIKG</sequence>
<keyword evidence="3" id="KW-1133">Transmembrane helix</keyword>
<dbReference type="InterPro" id="IPR002347">
    <property type="entry name" value="SDR_fam"/>
</dbReference>
<feature type="transmembrane region" description="Helical" evidence="3">
    <location>
        <begin position="47"/>
        <end position="70"/>
    </location>
</feature>
<dbReference type="STRING" id="42251.A0A2T7A312"/>
<dbReference type="OrthoDB" id="47007at2759"/>
<keyword evidence="3" id="KW-0812">Transmembrane</keyword>
<dbReference type="PRINTS" id="PR00081">
    <property type="entry name" value="GDHRDH"/>
</dbReference>
<keyword evidence="5" id="KW-1185">Reference proteome</keyword>
<evidence type="ECO:0000256" key="1">
    <source>
        <dbReference type="ARBA" id="ARBA00006484"/>
    </source>
</evidence>
<evidence type="ECO:0000256" key="3">
    <source>
        <dbReference type="SAM" id="Phobius"/>
    </source>
</evidence>
<evidence type="ECO:0008006" key="6">
    <source>
        <dbReference type="Google" id="ProtNLM"/>
    </source>
</evidence>
<dbReference type="GO" id="GO:0005783">
    <property type="term" value="C:endoplasmic reticulum"/>
    <property type="evidence" value="ECO:0007669"/>
    <property type="project" value="TreeGrafter"/>
</dbReference>
<dbReference type="GO" id="GO:0016491">
    <property type="term" value="F:oxidoreductase activity"/>
    <property type="evidence" value="ECO:0007669"/>
    <property type="project" value="UniProtKB-KW"/>
</dbReference>
<dbReference type="InterPro" id="IPR051019">
    <property type="entry name" value="VLCFA-Steroid_DH"/>
</dbReference>
<comment type="caution">
    <text evidence="4">The sequence shown here is derived from an EMBL/GenBank/DDBJ whole genome shotgun (WGS) entry which is preliminary data.</text>
</comment>
<evidence type="ECO:0000256" key="2">
    <source>
        <dbReference type="ARBA" id="ARBA00023002"/>
    </source>
</evidence>
<evidence type="ECO:0000313" key="5">
    <source>
        <dbReference type="Proteomes" id="UP000244722"/>
    </source>
</evidence>
<reference evidence="4 5" key="1">
    <citation type="submission" date="2017-04" db="EMBL/GenBank/DDBJ databases">
        <title>Draft genome sequence of Tuber borchii Vittad., a whitish edible truffle.</title>
        <authorList>
            <consortium name="DOE Joint Genome Institute"/>
            <person name="Murat C."/>
            <person name="Kuo A."/>
            <person name="Barry K.W."/>
            <person name="Clum A."/>
            <person name="Dockter R.B."/>
            <person name="Fauchery L."/>
            <person name="Iotti M."/>
            <person name="Kohler A."/>
            <person name="Labutti K."/>
            <person name="Lindquist E.A."/>
            <person name="Lipzen A."/>
            <person name="Ohm R.A."/>
            <person name="Wang M."/>
            <person name="Grigoriev I.V."/>
            <person name="Zambonelli A."/>
            <person name="Martin F.M."/>
        </authorList>
    </citation>
    <scope>NUCLEOTIDE SEQUENCE [LARGE SCALE GENOMIC DNA]</scope>
    <source>
        <strain evidence="4 5">Tbo3840</strain>
    </source>
</reference>
<comment type="similarity">
    <text evidence="1">Belongs to the short-chain dehydrogenases/reductases (SDR) family.</text>
</comment>
<dbReference type="PANTHER" id="PTHR43899:SF13">
    <property type="entry name" value="RH59310P"/>
    <property type="match status" value="1"/>
</dbReference>
<dbReference type="Gene3D" id="3.40.50.720">
    <property type="entry name" value="NAD(P)-binding Rossmann-like Domain"/>
    <property type="match status" value="1"/>
</dbReference>
<dbReference type="Proteomes" id="UP000244722">
    <property type="component" value="Unassembled WGS sequence"/>
</dbReference>
<dbReference type="PANTHER" id="PTHR43899">
    <property type="entry name" value="RH59310P"/>
    <property type="match status" value="1"/>
</dbReference>
<protein>
    <recommendedName>
        <fullName evidence="6">NAD(P)-binding protein</fullName>
    </recommendedName>
</protein>
<dbReference type="AlphaFoldDB" id="A0A2T7A312"/>
<gene>
    <name evidence="4" type="ORF">B9Z19DRAFT_1190606</name>
</gene>
<name>A0A2T7A312_TUBBO</name>
<organism evidence="4 5">
    <name type="scientific">Tuber borchii</name>
    <name type="common">White truffle</name>
    <dbReference type="NCBI Taxonomy" id="42251"/>
    <lineage>
        <taxon>Eukaryota</taxon>
        <taxon>Fungi</taxon>
        <taxon>Dikarya</taxon>
        <taxon>Ascomycota</taxon>
        <taxon>Pezizomycotina</taxon>
        <taxon>Pezizomycetes</taxon>
        <taxon>Pezizales</taxon>
        <taxon>Tuberaceae</taxon>
        <taxon>Tuber</taxon>
    </lineage>
</organism>
<accession>A0A2T7A312</accession>
<proteinExistence type="inferred from homology"/>
<keyword evidence="2" id="KW-0560">Oxidoreductase</keyword>
<dbReference type="SUPFAM" id="SSF51735">
    <property type="entry name" value="NAD(P)-binding Rossmann-fold domains"/>
    <property type="match status" value="1"/>
</dbReference>